<dbReference type="EMBL" id="KZ308155">
    <property type="protein sequence ID" value="KAG8223212.1"/>
    <property type="molecule type" value="Genomic_DNA"/>
</dbReference>
<reference evidence="4" key="2">
    <citation type="submission" date="2017-10" db="EMBL/GenBank/DDBJ databases">
        <title>Ladona fulva Genome sequencing and assembly.</title>
        <authorList>
            <person name="Murali S."/>
            <person name="Richards S."/>
            <person name="Bandaranaike D."/>
            <person name="Bellair M."/>
            <person name="Blankenburg K."/>
            <person name="Chao H."/>
            <person name="Dinh H."/>
            <person name="Doddapaneni H."/>
            <person name="Dugan-Rocha S."/>
            <person name="Elkadiri S."/>
            <person name="Gnanaolivu R."/>
            <person name="Hernandez B."/>
            <person name="Skinner E."/>
            <person name="Javaid M."/>
            <person name="Lee S."/>
            <person name="Li M."/>
            <person name="Ming W."/>
            <person name="Munidasa M."/>
            <person name="Muniz J."/>
            <person name="Nguyen L."/>
            <person name="Hughes D."/>
            <person name="Osuji N."/>
            <person name="Pu L.-L."/>
            <person name="Puazo M."/>
            <person name="Qu C."/>
            <person name="Quiroz J."/>
            <person name="Raj R."/>
            <person name="Weissenberger G."/>
            <person name="Xin Y."/>
            <person name="Zou X."/>
            <person name="Han Y."/>
            <person name="Worley K."/>
            <person name="Muzny D."/>
            <person name="Gibbs R."/>
        </authorList>
    </citation>
    <scope>NUCLEOTIDE SEQUENCE</scope>
    <source>
        <strain evidence="4">Sampled in the wild</strain>
    </source>
</reference>
<keyword evidence="2" id="KW-0732">Signal</keyword>
<dbReference type="GO" id="GO:0005615">
    <property type="term" value="C:extracellular space"/>
    <property type="evidence" value="ECO:0007669"/>
    <property type="project" value="TreeGrafter"/>
</dbReference>
<dbReference type="Gene3D" id="2.30.180.10">
    <property type="entry name" value="FAS1 domain"/>
    <property type="match status" value="4"/>
</dbReference>
<feature type="compositionally biased region" description="Low complexity" evidence="1">
    <location>
        <begin position="467"/>
        <end position="483"/>
    </location>
</feature>
<keyword evidence="5" id="KW-1185">Reference proteome</keyword>
<feature type="signal peptide" evidence="2">
    <location>
        <begin position="1"/>
        <end position="30"/>
    </location>
</feature>
<dbReference type="OrthoDB" id="286301at2759"/>
<dbReference type="SUPFAM" id="SSF82153">
    <property type="entry name" value="FAS1 domain"/>
    <property type="match status" value="4"/>
</dbReference>
<feature type="region of interest" description="Disordered" evidence="1">
    <location>
        <begin position="461"/>
        <end position="496"/>
    </location>
</feature>
<reference evidence="4" key="1">
    <citation type="submission" date="2013-04" db="EMBL/GenBank/DDBJ databases">
        <authorList>
            <person name="Qu J."/>
            <person name="Murali S.C."/>
            <person name="Bandaranaike D."/>
            <person name="Bellair M."/>
            <person name="Blankenburg K."/>
            <person name="Chao H."/>
            <person name="Dinh H."/>
            <person name="Doddapaneni H."/>
            <person name="Downs B."/>
            <person name="Dugan-Rocha S."/>
            <person name="Elkadiri S."/>
            <person name="Gnanaolivu R.D."/>
            <person name="Hernandez B."/>
            <person name="Javaid M."/>
            <person name="Jayaseelan J.C."/>
            <person name="Lee S."/>
            <person name="Li M."/>
            <person name="Ming W."/>
            <person name="Munidasa M."/>
            <person name="Muniz J."/>
            <person name="Nguyen L."/>
            <person name="Ongeri F."/>
            <person name="Osuji N."/>
            <person name="Pu L.-L."/>
            <person name="Puazo M."/>
            <person name="Qu C."/>
            <person name="Quiroz J."/>
            <person name="Raj R."/>
            <person name="Weissenberger G."/>
            <person name="Xin Y."/>
            <person name="Zou X."/>
            <person name="Han Y."/>
            <person name="Richards S."/>
            <person name="Worley K."/>
            <person name="Muzny D."/>
            <person name="Gibbs R."/>
        </authorList>
    </citation>
    <scope>NUCLEOTIDE SEQUENCE</scope>
    <source>
        <strain evidence="4">Sampled in the wild</strain>
    </source>
</reference>
<dbReference type="PROSITE" id="PS50213">
    <property type="entry name" value="FAS1"/>
    <property type="match status" value="4"/>
</dbReference>
<dbReference type="PANTHER" id="PTHR10900:SF114">
    <property type="entry name" value="FAS1 DOMAIN-CONTAINING PROTEIN"/>
    <property type="match status" value="1"/>
</dbReference>
<dbReference type="SMART" id="SM00554">
    <property type="entry name" value="FAS1"/>
    <property type="match status" value="4"/>
</dbReference>
<evidence type="ECO:0000256" key="1">
    <source>
        <dbReference type="SAM" id="MobiDB-lite"/>
    </source>
</evidence>
<accession>A0A8K0JWK0</accession>
<dbReference type="InterPro" id="IPR036378">
    <property type="entry name" value="FAS1_dom_sf"/>
</dbReference>
<feature type="domain" description="FAS1" evidence="3">
    <location>
        <begin position="535"/>
        <end position="666"/>
    </location>
</feature>
<feature type="chain" id="PRO_5035437725" description="FAS1 domain-containing protein" evidence="2">
    <location>
        <begin position="31"/>
        <end position="846"/>
    </location>
</feature>
<evidence type="ECO:0000313" key="5">
    <source>
        <dbReference type="Proteomes" id="UP000792457"/>
    </source>
</evidence>
<name>A0A8K0JWK0_LADFU</name>
<comment type="caution">
    <text evidence="4">The sequence shown here is derived from an EMBL/GenBank/DDBJ whole genome shotgun (WGS) entry which is preliminary data.</text>
</comment>
<dbReference type="AlphaFoldDB" id="A0A8K0JWK0"/>
<organism evidence="4 5">
    <name type="scientific">Ladona fulva</name>
    <name type="common">Scarce chaser dragonfly</name>
    <name type="synonym">Libellula fulva</name>
    <dbReference type="NCBI Taxonomy" id="123851"/>
    <lineage>
        <taxon>Eukaryota</taxon>
        <taxon>Metazoa</taxon>
        <taxon>Ecdysozoa</taxon>
        <taxon>Arthropoda</taxon>
        <taxon>Hexapoda</taxon>
        <taxon>Insecta</taxon>
        <taxon>Pterygota</taxon>
        <taxon>Palaeoptera</taxon>
        <taxon>Odonata</taxon>
        <taxon>Epiprocta</taxon>
        <taxon>Anisoptera</taxon>
        <taxon>Libelluloidea</taxon>
        <taxon>Libellulidae</taxon>
        <taxon>Ladona</taxon>
    </lineage>
</organism>
<sequence>MLPRMLPRLPTSSILISFLVLNLLAEGSDGVMRRIPAGAGGVRRRVSTTVAPGAVAPVSPRPAPAAVGASGHPLRRRVPILPPAERWDKIARSQGPHVCPREEITENPDIHYFRAWTGGEVCGKRTAVKLDCCFGYGKVPGEPGCPLAKPLESLMETAKLAGAKKFVELHETSGLSNVLASTNHDAFTILAPTDHAMKQAFPEIIDEIMEDGQRNLSSYREGPPSLLYHMIASRVDLKALPQNSLIPTLFADQPIRFNVFPNGLVTADCIPIMQGSLEALGGVIHTLQSPLHPLRVKGDQLGGYSQPSSRLASLIDTVARDPQLRRFSAVLAHAQRSSASPLIQHSHLHIRQATLPAAVRPMTLFVPTNEAFSGLPTEFMQSVLYDQEGLSALISNHLIDGIVCSSIIGAGGTQRVTRASNNVPGGIVGLNARGARKPPHMLKTLTGAFFRGACDYRVSESTEKDASLNSTTNGNLTSTNSSNVEGGSRDFSTEDDEGKNPPFFYKIGDAVILKSDIMALDGVIHVIDRLLIPRRAQPLLQIATELGLNTLLSLLPNTGLQTALGGRGSLTLFAPSDKAFRALPNSTLNHFYKNPQDARILLLSHMTSGRHLSSNFVDMQLLHSRYPGRDLKLKVFRGNKIIEGGRLIDADNEGSNGVLHVIDQVLIPPEESLADYLQFQGNFSRFLTALSKTSPSLLDLIKTAKDEKIEMENGFDEALFTVFAVSDEVIDIWASDLFTFEGLVADEEMLNSVMRNHIVPGVLWTKTIEAGGFYPVQGIGSGLENNGTNKVIMMKRSTSGDSLNVGNAQLIGEEGENGSQKSNIYCTNGVLHQVNHFIQIPNPYIN</sequence>
<evidence type="ECO:0000256" key="2">
    <source>
        <dbReference type="SAM" id="SignalP"/>
    </source>
</evidence>
<evidence type="ECO:0000313" key="4">
    <source>
        <dbReference type="EMBL" id="KAG8223212.1"/>
    </source>
</evidence>
<dbReference type="Pfam" id="PF02469">
    <property type="entry name" value="Fasciclin"/>
    <property type="match status" value="4"/>
</dbReference>
<dbReference type="Proteomes" id="UP000792457">
    <property type="component" value="Unassembled WGS sequence"/>
</dbReference>
<dbReference type="InterPro" id="IPR050904">
    <property type="entry name" value="Adhesion/Biosynth-related"/>
</dbReference>
<feature type="domain" description="FAS1" evidence="3">
    <location>
        <begin position="670"/>
        <end position="838"/>
    </location>
</feature>
<dbReference type="InterPro" id="IPR000782">
    <property type="entry name" value="FAS1_domain"/>
</dbReference>
<proteinExistence type="predicted"/>
<feature type="domain" description="FAS1" evidence="3">
    <location>
        <begin position="311"/>
        <end position="531"/>
    </location>
</feature>
<protein>
    <recommendedName>
        <fullName evidence="3">FAS1 domain-containing protein</fullName>
    </recommendedName>
</protein>
<dbReference type="PANTHER" id="PTHR10900">
    <property type="entry name" value="PERIOSTIN-RELATED"/>
    <property type="match status" value="1"/>
</dbReference>
<evidence type="ECO:0000259" key="3">
    <source>
        <dbReference type="PROSITE" id="PS50213"/>
    </source>
</evidence>
<gene>
    <name evidence="4" type="ORF">J437_LFUL003563</name>
</gene>
<dbReference type="FunFam" id="2.30.180.10:FF:000032">
    <property type="entry name" value="Fasciclin domain-containing protein, putative"/>
    <property type="match status" value="1"/>
</dbReference>
<feature type="domain" description="FAS1" evidence="3">
    <location>
        <begin position="147"/>
        <end position="291"/>
    </location>
</feature>